<dbReference type="PANTHER" id="PTHR24345">
    <property type="entry name" value="SERINE/THREONINE-PROTEIN KINASE PLK"/>
    <property type="match status" value="1"/>
</dbReference>
<dbReference type="PANTHER" id="PTHR24345:SF0">
    <property type="entry name" value="CELL CYCLE SERINE_THREONINE-PROTEIN KINASE CDC5_MSD2"/>
    <property type="match status" value="1"/>
</dbReference>
<dbReference type="KEGG" id="tva:4770504"/>
<dbReference type="STRING" id="5722.A2E492"/>
<dbReference type="PROSITE" id="PS50011">
    <property type="entry name" value="PROTEIN_KINASE_DOM"/>
    <property type="match status" value="1"/>
</dbReference>
<dbReference type="Pfam" id="PF00069">
    <property type="entry name" value="Pkinase"/>
    <property type="match status" value="1"/>
</dbReference>
<keyword evidence="2" id="KW-0808">Transferase</keyword>
<dbReference type="SMR" id="A2E492"/>
<name>A2E492_TRIV3</name>
<sequence>MSMHQIGPYQLVEFIDSGSFANVYKCINRETNEVFACKVVSLTIRQNQKLLENFKNELYIHSRMAHPGIIRLHDVQLDEKYIYIILEYSSYGNLEQVVQSSNGIDEYESAVYFKQVMDAINYIHKMGVAHRDITLKNILIGADGRAKLSDFGLCKLQPENSYLTTTCGTFVYVPPEILNGQHYDGMKADIWSAGICLYAMTCNHLPWVIDDKLPPEQIWEAAKNQICSGNISFDDKQTELLRDLISQMLAIEPEYRPDCDEILGHPWFAQLGCDDTPEDYCPNQSLIEIVNQLVETILNVI</sequence>
<dbReference type="EMBL" id="DS113300">
    <property type="protein sequence ID" value="EAY12538.1"/>
    <property type="molecule type" value="Genomic_DNA"/>
</dbReference>
<keyword evidence="3" id="KW-0547">Nucleotide-binding</keyword>
<evidence type="ECO:0000256" key="4">
    <source>
        <dbReference type="ARBA" id="ARBA00022777"/>
    </source>
</evidence>
<evidence type="ECO:0000256" key="5">
    <source>
        <dbReference type="ARBA" id="ARBA00022840"/>
    </source>
</evidence>
<dbReference type="FunFam" id="3.30.200.20:FF:000042">
    <property type="entry name" value="Aurora kinase A"/>
    <property type="match status" value="1"/>
</dbReference>
<evidence type="ECO:0000256" key="3">
    <source>
        <dbReference type="ARBA" id="ARBA00022741"/>
    </source>
</evidence>
<evidence type="ECO:0000313" key="8">
    <source>
        <dbReference type="Proteomes" id="UP000001542"/>
    </source>
</evidence>
<keyword evidence="5" id="KW-0067">ATP-binding</keyword>
<dbReference type="RefSeq" id="XP_001324761.1">
    <property type="nucleotide sequence ID" value="XM_001324726.1"/>
</dbReference>
<dbReference type="eggNOG" id="KOG0583">
    <property type="taxonomic scope" value="Eukaryota"/>
</dbReference>
<reference evidence="7" key="2">
    <citation type="journal article" date="2007" name="Science">
        <title>Draft genome sequence of the sexually transmitted pathogen Trichomonas vaginalis.</title>
        <authorList>
            <person name="Carlton J.M."/>
            <person name="Hirt R.P."/>
            <person name="Silva J.C."/>
            <person name="Delcher A.L."/>
            <person name="Schatz M."/>
            <person name="Zhao Q."/>
            <person name="Wortman J.R."/>
            <person name="Bidwell S.L."/>
            <person name="Alsmark U.C.M."/>
            <person name="Besteiro S."/>
            <person name="Sicheritz-Ponten T."/>
            <person name="Noel C.J."/>
            <person name="Dacks J.B."/>
            <person name="Foster P.G."/>
            <person name="Simillion C."/>
            <person name="Van de Peer Y."/>
            <person name="Miranda-Saavedra D."/>
            <person name="Barton G.J."/>
            <person name="Westrop G.D."/>
            <person name="Mueller S."/>
            <person name="Dessi D."/>
            <person name="Fiori P.L."/>
            <person name="Ren Q."/>
            <person name="Paulsen I."/>
            <person name="Zhang H."/>
            <person name="Bastida-Corcuera F.D."/>
            <person name="Simoes-Barbosa A."/>
            <person name="Brown M.T."/>
            <person name="Hayes R.D."/>
            <person name="Mukherjee M."/>
            <person name="Okumura C.Y."/>
            <person name="Schneider R."/>
            <person name="Smith A.J."/>
            <person name="Vanacova S."/>
            <person name="Villalvazo M."/>
            <person name="Haas B.J."/>
            <person name="Pertea M."/>
            <person name="Feldblyum T.V."/>
            <person name="Utterback T.R."/>
            <person name="Shu C.L."/>
            <person name="Osoegawa K."/>
            <person name="de Jong P.J."/>
            <person name="Hrdy I."/>
            <person name="Horvathova L."/>
            <person name="Zubacova Z."/>
            <person name="Dolezal P."/>
            <person name="Malik S.B."/>
            <person name="Logsdon J.M. Jr."/>
            <person name="Henze K."/>
            <person name="Gupta A."/>
            <person name="Wang C.C."/>
            <person name="Dunne R.L."/>
            <person name="Upcroft J.A."/>
            <person name="Upcroft P."/>
            <person name="White O."/>
            <person name="Salzberg S.L."/>
            <person name="Tang P."/>
            <person name="Chiu C.-H."/>
            <person name="Lee Y.-S."/>
            <person name="Embley T.M."/>
            <person name="Coombs G.H."/>
            <person name="Mottram J.C."/>
            <person name="Tachezy J."/>
            <person name="Fraser-Liggett C.M."/>
            <person name="Johnson P.J."/>
        </authorList>
    </citation>
    <scope>NUCLEOTIDE SEQUENCE [LARGE SCALE GENOMIC DNA]</scope>
    <source>
        <strain evidence="7">G3</strain>
    </source>
</reference>
<evidence type="ECO:0000256" key="2">
    <source>
        <dbReference type="ARBA" id="ARBA00022679"/>
    </source>
</evidence>
<evidence type="ECO:0000259" key="6">
    <source>
        <dbReference type="PROSITE" id="PS50011"/>
    </source>
</evidence>
<dbReference type="FunFam" id="1.10.510.10:FF:001612">
    <property type="entry name" value="CAMK family protein kinase"/>
    <property type="match status" value="1"/>
</dbReference>
<dbReference type="GO" id="GO:0004674">
    <property type="term" value="F:protein serine/threonine kinase activity"/>
    <property type="evidence" value="ECO:0000318"/>
    <property type="project" value="GO_Central"/>
</dbReference>
<dbReference type="OrthoDB" id="40902at2759"/>
<protein>
    <submittedName>
        <fullName evidence="7">CAMK family protein kinase</fullName>
    </submittedName>
</protein>
<proteinExistence type="predicted"/>
<keyword evidence="8" id="KW-1185">Reference proteome</keyword>
<dbReference type="OMA" id="WLEVENC"/>
<dbReference type="InterPro" id="IPR000719">
    <property type="entry name" value="Prot_kinase_dom"/>
</dbReference>
<organism evidence="7 8">
    <name type="scientific">Trichomonas vaginalis (strain ATCC PRA-98 / G3)</name>
    <dbReference type="NCBI Taxonomy" id="412133"/>
    <lineage>
        <taxon>Eukaryota</taxon>
        <taxon>Metamonada</taxon>
        <taxon>Parabasalia</taxon>
        <taxon>Trichomonadida</taxon>
        <taxon>Trichomonadidae</taxon>
        <taxon>Trichomonas</taxon>
    </lineage>
</organism>
<dbReference type="Gene3D" id="1.10.510.10">
    <property type="entry name" value="Transferase(Phosphotransferase) domain 1"/>
    <property type="match status" value="1"/>
</dbReference>
<evidence type="ECO:0000256" key="1">
    <source>
        <dbReference type="ARBA" id="ARBA00022527"/>
    </source>
</evidence>
<gene>
    <name evidence="7" type="ORF">TVAG_139180</name>
</gene>
<keyword evidence="1" id="KW-0723">Serine/threonine-protein kinase</keyword>
<evidence type="ECO:0000313" key="7">
    <source>
        <dbReference type="EMBL" id="EAY12538.1"/>
    </source>
</evidence>
<dbReference type="SUPFAM" id="SSF56112">
    <property type="entry name" value="Protein kinase-like (PK-like)"/>
    <property type="match status" value="1"/>
</dbReference>
<accession>A2E492</accession>
<dbReference type="AlphaFoldDB" id="A2E492"/>
<dbReference type="InParanoid" id="A2E492"/>
<dbReference type="Proteomes" id="UP000001542">
    <property type="component" value="Unassembled WGS sequence"/>
</dbReference>
<dbReference type="InterPro" id="IPR011009">
    <property type="entry name" value="Kinase-like_dom_sf"/>
</dbReference>
<keyword evidence="4 7" id="KW-0418">Kinase</keyword>
<dbReference type="VEuPathDB" id="TrichDB:TVAGG3_0252050"/>
<dbReference type="VEuPathDB" id="TrichDB:TVAG_139180"/>
<reference evidence="7" key="1">
    <citation type="submission" date="2006-10" db="EMBL/GenBank/DDBJ databases">
        <authorList>
            <person name="Amadeo P."/>
            <person name="Zhao Q."/>
            <person name="Wortman J."/>
            <person name="Fraser-Liggett C."/>
            <person name="Carlton J."/>
        </authorList>
    </citation>
    <scope>NUCLEOTIDE SEQUENCE</scope>
    <source>
        <strain evidence="7">G3</strain>
    </source>
</reference>
<feature type="domain" description="Protein kinase" evidence="6">
    <location>
        <begin position="9"/>
        <end position="268"/>
    </location>
</feature>
<dbReference type="GO" id="GO:0005524">
    <property type="term" value="F:ATP binding"/>
    <property type="evidence" value="ECO:0007669"/>
    <property type="project" value="UniProtKB-KW"/>
</dbReference>